<dbReference type="NCBIfam" id="TIGR00355">
    <property type="entry name" value="purH"/>
    <property type="match status" value="1"/>
</dbReference>
<keyword evidence="4 8" id="KW-0808">Transferase</keyword>
<comment type="similarity">
    <text evidence="3 8">Belongs to the PurH family.</text>
</comment>
<evidence type="ECO:0000256" key="7">
    <source>
        <dbReference type="ARBA" id="ARBA00023268"/>
    </source>
</evidence>
<dbReference type="HAMAP" id="MF_00139">
    <property type="entry name" value="PurH"/>
    <property type="match status" value="1"/>
</dbReference>
<dbReference type="PIRSF" id="PIRSF000414">
    <property type="entry name" value="AICARFT_IMPCHas"/>
    <property type="match status" value="1"/>
</dbReference>
<comment type="domain">
    <text evidence="8">The IMP cyclohydrolase activity resides in the N-terminal region.</text>
</comment>
<evidence type="ECO:0000256" key="5">
    <source>
        <dbReference type="ARBA" id="ARBA00022755"/>
    </source>
</evidence>
<accession>A0ABU9VXT8</accession>
<dbReference type="SMART" id="SM00798">
    <property type="entry name" value="AICARFT_IMPCHas"/>
    <property type="match status" value="1"/>
</dbReference>
<dbReference type="PANTHER" id="PTHR11692:SF0">
    <property type="entry name" value="BIFUNCTIONAL PURINE BIOSYNTHESIS PROTEIN ATIC"/>
    <property type="match status" value="1"/>
</dbReference>
<dbReference type="InterPro" id="IPR036914">
    <property type="entry name" value="MGS-like_dom_sf"/>
</dbReference>
<sequence>MIKRALISVSDKTGIVELAEALHRHGVQLISTGGTARLLAEAGLPVKEVAEVTGFPECLDGRVKTLHPVIHGGLLARRPDPAHMNTLAEMHIDTIDLLVINLYPFKETMLRPGAAFEEVIEQIDIGGPAMLRSAAKNHESVTVLTDPADYPQVLQELAETGDTTLATRRDLAAKVFQLTSHYDSLIAGYLTRATGQAAEAEELRWPATMTLTFEKAQNLRYGENPHQQAAFYREPVTLPGTLAAARQLQGKELSFNNINDAAGTLSLLQEFTVPTAVAVKHTNPCGVASGETIEEAWEKAYGADPLSIFGGIVAFNRPVTETVAQGILPIFLEVVMAPAFTPEALQVLAAKPNIRLLEIAGIDNALQGTLDLKRVPGGLLVQQADDALANPLELKTTTALTDVLEEDLRFAWKIVKHVKSNAIVIAKNQQTLAVGPGQTSRIWALENALRNTTHDTQGAVMASDAFFPFSDCVETAAQAGITAIIQPGGSQKDQESIEACNRHGIAMAFTGMRHFKH</sequence>
<dbReference type="Proteomes" id="UP001407405">
    <property type="component" value="Unassembled WGS sequence"/>
</dbReference>
<dbReference type="RefSeq" id="WP_343186937.1">
    <property type="nucleotide sequence ID" value="NZ_JBCITM010000019.1"/>
</dbReference>
<evidence type="ECO:0000259" key="9">
    <source>
        <dbReference type="PROSITE" id="PS51855"/>
    </source>
</evidence>
<keyword evidence="5 8" id="KW-0658">Purine biosynthesis</keyword>
<dbReference type="Gene3D" id="3.40.140.20">
    <property type="match status" value="2"/>
</dbReference>
<dbReference type="InterPro" id="IPR002695">
    <property type="entry name" value="PurH-like"/>
</dbReference>
<comment type="pathway">
    <text evidence="2 8">Purine metabolism; IMP biosynthesis via de novo pathway; 5-formamido-1-(5-phospho-D-ribosyl)imidazole-4-carboxamide from 5-amino-1-(5-phospho-D-ribosyl)imidazole-4-carboxamide (10-formyl THF route): step 1/1.</text>
</comment>
<dbReference type="Pfam" id="PF02142">
    <property type="entry name" value="MGS"/>
    <property type="match status" value="1"/>
</dbReference>
<dbReference type="GO" id="GO:0004643">
    <property type="term" value="F:phosphoribosylaminoimidazolecarboxamide formyltransferase activity"/>
    <property type="evidence" value="ECO:0007669"/>
    <property type="project" value="UniProtKB-EC"/>
</dbReference>
<keyword evidence="6 8" id="KW-0378">Hydrolase</keyword>
<dbReference type="PROSITE" id="PS51855">
    <property type="entry name" value="MGS"/>
    <property type="match status" value="1"/>
</dbReference>
<dbReference type="SMART" id="SM00851">
    <property type="entry name" value="MGS"/>
    <property type="match status" value="1"/>
</dbReference>
<evidence type="ECO:0000256" key="8">
    <source>
        <dbReference type="HAMAP-Rule" id="MF_00139"/>
    </source>
</evidence>
<dbReference type="PANTHER" id="PTHR11692">
    <property type="entry name" value="BIFUNCTIONAL PURINE BIOSYNTHESIS PROTEIN PURH"/>
    <property type="match status" value="1"/>
</dbReference>
<dbReference type="EMBL" id="JBCITM010000019">
    <property type="protein sequence ID" value="MEN1761650.1"/>
    <property type="molecule type" value="Genomic_DNA"/>
</dbReference>
<evidence type="ECO:0000313" key="10">
    <source>
        <dbReference type="EMBL" id="MEN1761650.1"/>
    </source>
</evidence>
<dbReference type="InterPro" id="IPR024051">
    <property type="entry name" value="AICAR_Tfase_dup_dom_sf"/>
</dbReference>
<dbReference type="SUPFAM" id="SSF53927">
    <property type="entry name" value="Cytidine deaminase-like"/>
    <property type="match status" value="1"/>
</dbReference>
<name>A0ABU9VXT8_9CLOT</name>
<comment type="caution">
    <text evidence="10">The sequence shown here is derived from an EMBL/GenBank/DDBJ whole genome shotgun (WGS) entry which is preliminary data.</text>
</comment>
<evidence type="ECO:0000256" key="3">
    <source>
        <dbReference type="ARBA" id="ARBA00007667"/>
    </source>
</evidence>
<evidence type="ECO:0000256" key="2">
    <source>
        <dbReference type="ARBA" id="ARBA00004954"/>
    </source>
</evidence>
<feature type="domain" description="MGS-like" evidence="9">
    <location>
        <begin position="1"/>
        <end position="145"/>
    </location>
</feature>
<keyword evidence="7 8" id="KW-0511">Multifunctional enzyme</keyword>
<proteinExistence type="inferred from homology"/>
<dbReference type="EC" id="3.5.4.10" evidence="8"/>
<comment type="catalytic activity">
    <reaction evidence="8">
        <text>(6R)-10-formyltetrahydrofolate + 5-amino-1-(5-phospho-beta-D-ribosyl)imidazole-4-carboxamide = 5-formamido-1-(5-phospho-D-ribosyl)imidazole-4-carboxamide + (6S)-5,6,7,8-tetrahydrofolate</text>
        <dbReference type="Rhea" id="RHEA:22192"/>
        <dbReference type="ChEBI" id="CHEBI:57453"/>
        <dbReference type="ChEBI" id="CHEBI:58467"/>
        <dbReference type="ChEBI" id="CHEBI:58475"/>
        <dbReference type="ChEBI" id="CHEBI:195366"/>
        <dbReference type="EC" id="2.1.2.3"/>
    </reaction>
</comment>
<evidence type="ECO:0000313" key="11">
    <source>
        <dbReference type="Proteomes" id="UP001407405"/>
    </source>
</evidence>
<gene>
    <name evidence="8 10" type="primary">purH</name>
    <name evidence="10" type="ORF">AAIG11_14275</name>
</gene>
<evidence type="ECO:0000256" key="1">
    <source>
        <dbReference type="ARBA" id="ARBA00004844"/>
    </source>
</evidence>
<dbReference type="InterPro" id="IPR016193">
    <property type="entry name" value="Cytidine_deaminase-like"/>
</dbReference>
<keyword evidence="11" id="KW-1185">Reference proteome</keyword>
<comment type="catalytic activity">
    <reaction evidence="8">
        <text>IMP + H2O = 5-formamido-1-(5-phospho-D-ribosyl)imidazole-4-carboxamide</text>
        <dbReference type="Rhea" id="RHEA:18445"/>
        <dbReference type="ChEBI" id="CHEBI:15377"/>
        <dbReference type="ChEBI" id="CHEBI:58053"/>
        <dbReference type="ChEBI" id="CHEBI:58467"/>
        <dbReference type="EC" id="3.5.4.10"/>
    </reaction>
</comment>
<dbReference type="NCBIfam" id="NF002049">
    <property type="entry name" value="PRK00881.1"/>
    <property type="match status" value="1"/>
</dbReference>
<dbReference type="Pfam" id="PF01808">
    <property type="entry name" value="AICARFT_IMPCHas"/>
    <property type="match status" value="1"/>
</dbReference>
<dbReference type="InterPro" id="IPR011607">
    <property type="entry name" value="MGS-like_dom"/>
</dbReference>
<reference evidence="10 11" key="1">
    <citation type="submission" date="2024-04" db="EMBL/GenBank/DDBJ databases">
        <title>Genome sequencing and metabolic network reconstruction of aminoacids and betaine degradation by Anoxynatronum sibiricum.</title>
        <authorList>
            <person name="Detkova E.N."/>
            <person name="Boltjanskaja Y.V."/>
            <person name="Mardanov A.V."/>
            <person name="Kevbrin V."/>
        </authorList>
    </citation>
    <scope>NUCLEOTIDE SEQUENCE [LARGE SCALE GENOMIC DNA]</scope>
    <source>
        <strain evidence="10 11">Z-7981</strain>
    </source>
</reference>
<comment type="pathway">
    <text evidence="1 8">Purine metabolism; IMP biosynthesis via de novo pathway; IMP from 5-formamido-1-(5-phospho-D-ribosyl)imidazole-4-carboxamide: step 1/1.</text>
</comment>
<evidence type="ECO:0000256" key="4">
    <source>
        <dbReference type="ARBA" id="ARBA00022679"/>
    </source>
</evidence>
<dbReference type="CDD" id="cd01421">
    <property type="entry name" value="IMPCH"/>
    <property type="match status" value="1"/>
</dbReference>
<evidence type="ECO:0000256" key="6">
    <source>
        <dbReference type="ARBA" id="ARBA00022801"/>
    </source>
</evidence>
<dbReference type="SUPFAM" id="SSF52335">
    <property type="entry name" value="Methylglyoxal synthase-like"/>
    <property type="match status" value="1"/>
</dbReference>
<dbReference type="Gene3D" id="3.40.50.1380">
    <property type="entry name" value="Methylglyoxal synthase-like domain"/>
    <property type="match status" value="1"/>
</dbReference>
<dbReference type="GO" id="GO:0003937">
    <property type="term" value="F:IMP cyclohydrolase activity"/>
    <property type="evidence" value="ECO:0007669"/>
    <property type="project" value="UniProtKB-EC"/>
</dbReference>
<organism evidence="10 11">
    <name type="scientific">Anoxynatronum sibiricum</name>
    <dbReference type="NCBI Taxonomy" id="210623"/>
    <lineage>
        <taxon>Bacteria</taxon>
        <taxon>Bacillati</taxon>
        <taxon>Bacillota</taxon>
        <taxon>Clostridia</taxon>
        <taxon>Eubacteriales</taxon>
        <taxon>Clostridiaceae</taxon>
        <taxon>Anoxynatronum</taxon>
    </lineage>
</organism>
<dbReference type="EC" id="2.1.2.3" evidence="8"/>
<protein>
    <recommendedName>
        <fullName evidence="8">Bifunctional purine biosynthesis protein PurH</fullName>
    </recommendedName>
    <domain>
        <recommendedName>
            <fullName evidence="8">Phosphoribosylaminoimidazolecarboxamide formyltransferase</fullName>
            <ecNumber evidence="8">2.1.2.3</ecNumber>
        </recommendedName>
        <alternativeName>
            <fullName evidence="8">AICAR transformylase</fullName>
        </alternativeName>
    </domain>
    <domain>
        <recommendedName>
            <fullName evidence="8">IMP cyclohydrolase</fullName>
            <ecNumber evidence="8">3.5.4.10</ecNumber>
        </recommendedName>
        <alternativeName>
            <fullName evidence="8">ATIC</fullName>
        </alternativeName>
        <alternativeName>
            <fullName evidence="8">IMP synthase</fullName>
        </alternativeName>
        <alternativeName>
            <fullName evidence="8">Inosinicase</fullName>
        </alternativeName>
    </domain>
</protein>